<comment type="caution">
    <text evidence="1">The sequence shown here is derived from an EMBL/GenBank/DDBJ whole genome shotgun (WGS) entry which is preliminary data.</text>
</comment>
<protein>
    <submittedName>
        <fullName evidence="1">Uncharacterized protein</fullName>
    </submittedName>
</protein>
<proteinExistence type="predicted"/>
<organism evidence="1 2">
    <name type="scientific">Desulfitobacterium dehalogenans</name>
    <dbReference type="NCBI Taxonomy" id="36854"/>
    <lineage>
        <taxon>Bacteria</taxon>
        <taxon>Bacillati</taxon>
        <taxon>Bacillota</taxon>
        <taxon>Clostridia</taxon>
        <taxon>Eubacteriales</taxon>
        <taxon>Desulfitobacteriaceae</taxon>
        <taxon>Desulfitobacterium</taxon>
    </lineage>
</organism>
<evidence type="ECO:0000313" key="2">
    <source>
        <dbReference type="Proteomes" id="UP000553059"/>
    </source>
</evidence>
<sequence>FCTLPVSGKKIAGLAEEILDHYSGYEDLLELQRKNVSKHLRKHGVMKL</sequence>
<feature type="non-terminal residue" evidence="1">
    <location>
        <position position="1"/>
    </location>
</feature>
<gene>
    <name evidence="1" type="ORF">GX523_20405</name>
</gene>
<reference evidence="1 2" key="1">
    <citation type="journal article" date="2020" name="Biotechnol. Biofuels">
        <title>New insights from the biogas microbiome by comprehensive genome-resolved metagenomics of nearly 1600 species originating from multiple anaerobic digesters.</title>
        <authorList>
            <person name="Campanaro S."/>
            <person name="Treu L."/>
            <person name="Rodriguez-R L.M."/>
            <person name="Kovalovszki A."/>
            <person name="Ziels R.M."/>
            <person name="Maus I."/>
            <person name="Zhu X."/>
            <person name="Kougias P.G."/>
            <person name="Basile A."/>
            <person name="Luo G."/>
            <person name="Schluter A."/>
            <person name="Konstantinidis K.T."/>
            <person name="Angelidaki I."/>
        </authorList>
    </citation>
    <scope>NUCLEOTIDE SEQUENCE [LARGE SCALE GENOMIC DNA]</scope>
    <source>
        <strain evidence="1">AS05jafATM_4</strain>
    </source>
</reference>
<name>A0A7C6Z7G7_9FIRM</name>
<dbReference type="EMBL" id="DUTF01000441">
    <property type="protein sequence ID" value="HHY29063.1"/>
    <property type="molecule type" value="Genomic_DNA"/>
</dbReference>
<accession>A0A7C6Z7G7</accession>
<evidence type="ECO:0000313" key="1">
    <source>
        <dbReference type="EMBL" id="HHY29063.1"/>
    </source>
</evidence>
<dbReference type="Proteomes" id="UP000553059">
    <property type="component" value="Unassembled WGS sequence"/>
</dbReference>
<dbReference type="AlphaFoldDB" id="A0A7C6Z7G7"/>